<accession>A0A0L0FVA8</accession>
<evidence type="ECO:0000313" key="3">
    <source>
        <dbReference type="Proteomes" id="UP000054560"/>
    </source>
</evidence>
<dbReference type="Proteomes" id="UP000054560">
    <property type="component" value="Unassembled WGS sequence"/>
</dbReference>
<reference evidence="2 3" key="1">
    <citation type="submission" date="2011-02" db="EMBL/GenBank/DDBJ databases">
        <title>The Genome Sequence of Sphaeroforma arctica JP610.</title>
        <authorList>
            <consortium name="The Broad Institute Genome Sequencing Platform"/>
            <person name="Russ C."/>
            <person name="Cuomo C."/>
            <person name="Young S.K."/>
            <person name="Zeng Q."/>
            <person name="Gargeya S."/>
            <person name="Alvarado L."/>
            <person name="Berlin A."/>
            <person name="Chapman S.B."/>
            <person name="Chen Z."/>
            <person name="Freedman E."/>
            <person name="Gellesch M."/>
            <person name="Goldberg J."/>
            <person name="Griggs A."/>
            <person name="Gujja S."/>
            <person name="Heilman E."/>
            <person name="Heiman D."/>
            <person name="Howarth C."/>
            <person name="Mehta T."/>
            <person name="Neiman D."/>
            <person name="Pearson M."/>
            <person name="Roberts A."/>
            <person name="Saif S."/>
            <person name="Shea T."/>
            <person name="Shenoy N."/>
            <person name="Sisk P."/>
            <person name="Stolte C."/>
            <person name="Sykes S."/>
            <person name="White J."/>
            <person name="Yandava C."/>
            <person name="Burger G."/>
            <person name="Gray M.W."/>
            <person name="Holland P.W.H."/>
            <person name="King N."/>
            <person name="Lang F.B.F."/>
            <person name="Roger A.J."/>
            <person name="Ruiz-Trillo I."/>
            <person name="Haas B."/>
            <person name="Nusbaum C."/>
            <person name="Birren B."/>
        </authorList>
    </citation>
    <scope>NUCLEOTIDE SEQUENCE [LARGE SCALE GENOMIC DNA]</scope>
    <source>
        <strain evidence="2 3">JP610</strain>
    </source>
</reference>
<dbReference type="EMBL" id="KQ242230">
    <property type="protein sequence ID" value="KNC79878.1"/>
    <property type="molecule type" value="Genomic_DNA"/>
</dbReference>
<organism evidence="2 3">
    <name type="scientific">Sphaeroforma arctica JP610</name>
    <dbReference type="NCBI Taxonomy" id="667725"/>
    <lineage>
        <taxon>Eukaryota</taxon>
        <taxon>Ichthyosporea</taxon>
        <taxon>Ichthyophonida</taxon>
        <taxon>Sphaeroforma</taxon>
    </lineage>
</organism>
<dbReference type="RefSeq" id="XP_014153780.1">
    <property type="nucleotide sequence ID" value="XM_014298305.1"/>
</dbReference>
<evidence type="ECO:0000256" key="1">
    <source>
        <dbReference type="SAM" id="MobiDB-lite"/>
    </source>
</evidence>
<dbReference type="GeneID" id="25908251"/>
<feature type="region of interest" description="Disordered" evidence="1">
    <location>
        <begin position="119"/>
        <end position="139"/>
    </location>
</feature>
<evidence type="ECO:0000313" key="2">
    <source>
        <dbReference type="EMBL" id="KNC79878.1"/>
    </source>
</evidence>
<keyword evidence="3" id="KW-1185">Reference proteome</keyword>
<name>A0A0L0FVA8_9EUKA</name>
<gene>
    <name evidence="2" type="ORF">SARC_07747</name>
</gene>
<dbReference type="AlphaFoldDB" id="A0A0L0FVA8"/>
<sequence length="180" mass="19569">MSSSLNLPTVAKNPIKRASEHAPFDHKNINECVGHLRQSVDDVLQVASLVFAHNMTDHYSIQPTAPPPEGAAQAASASIEHSLIEFEEMCDNVYTLVLQTRNRLLARINDDYGLGYDVSANSPAQAPPTSVKKEAGATSTTDDKIMADDKYLAYCATILSQVTSTMVVIDKLTEFVNNTT</sequence>
<protein>
    <submittedName>
        <fullName evidence="2">Uncharacterized protein</fullName>
    </submittedName>
</protein>
<feature type="compositionally biased region" description="Polar residues" evidence="1">
    <location>
        <begin position="119"/>
        <end position="128"/>
    </location>
</feature>
<proteinExistence type="predicted"/>